<dbReference type="GO" id="GO:0015074">
    <property type="term" value="P:DNA integration"/>
    <property type="evidence" value="ECO:0007669"/>
    <property type="project" value="UniProtKB-KW"/>
</dbReference>
<proteinExistence type="predicted"/>
<evidence type="ECO:0000256" key="4">
    <source>
        <dbReference type="PROSITE-ProRule" id="PRU01248"/>
    </source>
</evidence>
<sequence length="367" mass="41492">MNSPALATESLLLFQLPSELDGHEGTNRARNSNRRTSVDTDIEAVSGWLAAYKHSPNTLYSYRREALRVLVWATRELGKPLSSLTREDFLLYEHFLAAPSLDWINPLPSRSGSSHRLFVGSLSRYARQRVLFIMSSMLNHLVSTGYLAVNPLSTGGRRVRGTQRAKRLMRSFDHSLWQYVLDSIEAWPQTTLRERQRYERSRWTMRLLHDTPLSVSAAAHARAGDFVRRNNNWRLRLNRDAEVADDVPVSETLMSEFARYRAFHSLSSVPYANEATPTVMSIAGHAVRQLSPGAVYLIASEVFRRAAIMLEPIDPVGSSLLAHASSYWLRHRMVSHQTADARVSIRQVGEKGRHCHVGVPQPGRDAP</sequence>
<gene>
    <name evidence="6" type="ORF">LMG29542_07368</name>
</gene>
<dbReference type="InterPro" id="IPR013762">
    <property type="entry name" value="Integrase-like_cat_sf"/>
</dbReference>
<evidence type="ECO:0000313" key="7">
    <source>
        <dbReference type="Proteomes" id="UP000494363"/>
    </source>
</evidence>
<evidence type="ECO:0000256" key="1">
    <source>
        <dbReference type="ARBA" id="ARBA00022908"/>
    </source>
</evidence>
<keyword evidence="2 4" id="KW-0238">DNA-binding</keyword>
<name>A0A6J5F790_9BURK</name>
<dbReference type="InterPro" id="IPR011010">
    <property type="entry name" value="DNA_brk_join_enz"/>
</dbReference>
<keyword evidence="3" id="KW-0233">DNA recombination</keyword>
<dbReference type="PROSITE" id="PS51900">
    <property type="entry name" value="CB"/>
    <property type="match status" value="1"/>
</dbReference>
<dbReference type="GO" id="GO:0003677">
    <property type="term" value="F:DNA binding"/>
    <property type="evidence" value="ECO:0007669"/>
    <property type="project" value="UniProtKB-UniRule"/>
</dbReference>
<evidence type="ECO:0000313" key="6">
    <source>
        <dbReference type="EMBL" id="CAB3773651.1"/>
    </source>
</evidence>
<dbReference type="Gene3D" id="1.10.150.130">
    <property type="match status" value="1"/>
</dbReference>
<protein>
    <recommendedName>
        <fullName evidence="5">Core-binding (CB) domain-containing protein</fullName>
    </recommendedName>
</protein>
<dbReference type="SUPFAM" id="SSF56349">
    <property type="entry name" value="DNA breaking-rejoining enzymes"/>
    <property type="match status" value="1"/>
</dbReference>
<dbReference type="Proteomes" id="UP000494363">
    <property type="component" value="Unassembled WGS sequence"/>
</dbReference>
<dbReference type="GO" id="GO:0006310">
    <property type="term" value="P:DNA recombination"/>
    <property type="evidence" value="ECO:0007669"/>
    <property type="project" value="UniProtKB-KW"/>
</dbReference>
<organism evidence="6 7">
    <name type="scientific">Paraburkholderia humisilvae</name>
    <dbReference type="NCBI Taxonomy" id="627669"/>
    <lineage>
        <taxon>Bacteria</taxon>
        <taxon>Pseudomonadati</taxon>
        <taxon>Pseudomonadota</taxon>
        <taxon>Betaproteobacteria</taxon>
        <taxon>Burkholderiales</taxon>
        <taxon>Burkholderiaceae</taxon>
        <taxon>Paraburkholderia</taxon>
    </lineage>
</organism>
<dbReference type="Gene3D" id="1.10.443.10">
    <property type="entry name" value="Intergrase catalytic core"/>
    <property type="match status" value="1"/>
</dbReference>
<keyword evidence="1" id="KW-0229">DNA integration</keyword>
<accession>A0A6J5F790</accession>
<evidence type="ECO:0000256" key="2">
    <source>
        <dbReference type="ARBA" id="ARBA00023125"/>
    </source>
</evidence>
<keyword evidence="7" id="KW-1185">Reference proteome</keyword>
<dbReference type="InterPro" id="IPR010998">
    <property type="entry name" value="Integrase_recombinase_N"/>
</dbReference>
<feature type="domain" description="Core-binding (CB)" evidence="5">
    <location>
        <begin position="39"/>
        <end position="130"/>
    </location>
</feature>
<evidence type="ECO:0000259" key="5">
    <source>
        <dbReference type="PROSITE" id="PS51900"/>
    </source>
</evidence>
<dbReference type="EMBL" id="CADIKH010000081">
    <property type="protein sequence ID" value="CAB3773651.1"/>
    <property type="molecule type" value="Genomic_DNA"/>
</dbReference>
<dbReference type="AlphaFoldDB" id="A0A6J5F790"/>
<dbReference type="InterPro" id="IPR044068">
    <property type="entry name" value="CB"/>
</dbReference>
<evidence type="ECO:0000256" key="3">
    <source>
        <dbReference type="ARBA" id="ARBA00023172"/>
    </source>
</evidence>
<reference evidence="6 7" key="1">
    <citation type="submission" date="2020-04" db="EMBL/GenBank/DDBJ databases">
        <authorList>
            <person name="De Canck E."/>
        </authorList>
    </citation>
    <scope>NUCLEOTIDE SEQUENCE [LARGE SCALE GENOMIC DNA]</scope>
    <source>
        <strain evidence="6 7">LMG 29542</strain>
    </source>
</reference>